<gene>
    <name evidence="1" type="ORF">METZ01_LOCUS67727</name>
</gene>
<name>A0A381TLI9_9ZZZZ</name>
<evidence type="ECO:0000313" key="1">
    <source>
        <dbReference type="EMBL" id="SVA14873.1"/>
    </source>
</evidence>
<accession>A0A381TLI9</accession>
<sequence length="123" mass="14351">MVRHYGYNKAPKDALTEIRAVLESEGYRIIEYAPEDGFMFTDYKIFYWGKNQFQFAIVVHVKDKITFTGMGKLDLPTSGLGDPDKIMETQTMERLPYRLQRNVFSALDNKLDSLGYFSINHWP</sequence>
<proteinExistence type="predicted"/>
<dbReference type="AlphaFoldDB" id="A0A381TLI9"/>
<dbReference type="EMBL" id="UINC01004513">
    <property type="protein sequence ID" value="SVA14873.1"/>
    <property type="molecule type" value="Genomic_DNA"/>
</dbReference>
<reference evidence="1" key="1">
    <citation type="submission" date="2018-05" db="EMBL/GenBank/DDBJ databases">
        <authorList>
            <person name="Lanie J.A."/>
            <person name="Ng W.-L."/>
            <person name="Kazmierczak K.M."/>
            <person name="Andrzejewski T.M."/>
            <person name="Davidsen T.M."/>
            <person name="Wayne K.J."/>
            <person name="Tettelin H."/>
            <person name="Glass J.I."/>
            <person name="Rusch D."/>
            <person name="Podicherti R."/>
            <person name="Tsui H.-C.T."/>
            <person name="Winkler M.E."/>
        </authorList>
    </citation>
    <scope>NUCLEOTIDE SEQUENCE</scope>
</reference>
<organism evidence="1">
    <name type="scientific">marine metagenome</name>
    <dbReference type="NCBI Taxonomy" id="408172"/>
    <lineage>
        <taxon>unclassified sequences</taxon>
        <taxon>metagenomes</taxon>
        <taxon>ecological metagenomes</taxon>
    </lineage>
</organism>
<protein>
    <submittedName>
        <fullName evidence="1">Uncharacterized protein</fullName>
    </submittedName>
</protein>